<keyword evidence="5" id="KW-1185">Reference proteome</keyword>
<organism evidence="2 5">
    <name type="scientific">Didymodactylos carnosus</name>
    <dbReference type="NCBI Taxonomy" id="1234261"/>
    <lineage>
        <taxon>Eukaryota</taxon>
        <taxon>Metazoa</taxon>
        <taxon>Spiralia</taxon>
        <taxon>Gnathifera</taxon>
        <taxon>Rotifera</taxon>
        <taxon>Eurotatoria</taxon>
        <taxon>Bdelloidea</taxon>
        <taxon>Philodinida</taxon>
        <taxon>Philodinidae</taxon>
        <taxon>Didymodactylos</taxon>
    </lineage>
</organism>
<dbReference type="EMBL" id="CAJNOK010003981">
    <property type="protein sequence ID" value="CAF0921928.1"/>
    <property type="molecule type" value="Genomic_DNA"/>
</dbReference>
<proteinExistence type="predicted"/>
<evidence type="ECO:0000313" key="3">
    <source>
        <dbReference type="EMBL" id="CAF3699318.1"/>
    </source>
</evidence>
<dbReference type="EMBL" id="CAJOBC010003952">
    <property type="protein sequence ID" value="CAF3808145.1"/>
    <property type="molecule type" value="Genomic_DNA"/>
</dbReference>
<accession>A0A814JHE6</accession>
<name>A0A814JHE6_9BILA</name>
<dbReference type="Proteomes" id="UP000681722">
    <property type="component" value="Unassembled WGS sequence"/>
</dbReference>
<evidence type="ECO:0000313" key="5">
    <source>
        <dbReference type="Proteomes" id="UP000663829"/>
    </source>
</evidence>
<dbReference type="Proteomes" id="UP000663829">
    <property type="component" value="Unassembled WGS sequence"/>
</dbReference>
<reference evidence="2" key="1">
    <citation type="submission" date="2021-02" db="EMBL/GenBank/DDBJ databases">
        <authorList>
            <person name="Nowell W R."/>
        </authorList>
    </citation>
    <scope>NUCLEOTIDE SEQUENCE</scope>
</reference>
<gene>
    <name evidence="2" type="ORF">GPM918_LOCUS15611</name>
    <name evidence="1" type="ORF">OVA965_LOCUS10670</name>
    <name evidence="4" type="ORF">SRO942_LOCUS15611</name>
    <name evidence="3" type="ORF">TMI583_LOCUS10666</name>
</gene>
<dbReference type="AlphaFoldDB" id="A0A814JHE6"/>
<dbReference type="Proteomes" id="UP000682733">
    <property type="component" value="Unassembled WGS sequence"/>
</dbReference>
<evidence type="ECO:0000313" key="1">
    <source>
        <dbReference type="EMBL" id="CAF0921928.1"/>
    </source>
</evidence>
<dbReference type="EMBL" id="CAJOBA010003983">
    <property type="protein sequence ID" value="CAF3699318.1"/>
    <property type="molecule type" value="Genomic_DNA"/>
</dbReference>
<comment type="caution">
    <text evidence="2">The sequence shown here is derived from an EMBL/GenBank/DDBJ whole genome shotgun (WGS) entry which is preliminary data.</text>
</comment>
<evidence type="ECO:0000313" key="4">
    <source>
        <dbReference type="EMBL" id="CAF3808145.1"/>
    </source>
</evidence>
<dbReference type="Proteomes" id="UP000677228">
    <property type="component" value="Unassembled WGS sequence"/>
</dbReference>
<evidence type="ECO:0000313" key="2">
    <source>
        <dbReference type="EMBL" id="CAF1037646.1"/>
    </source>
</evidence>
<protein>
    <submittedName>
        <fullName evidence="2">Uncharacterized protein</fullName>
    </submittedName>
</protein>
<dbReference type="EMBL" id="CAJNOQ010003952">
    <property type="protein sequence ID" value="CAF1037646.1"/>
    <property type="molecule type" value="Genomic_DNA"/>
</dbReference>
<sequence length="433" mass="49984">MALLSSTLTVKLCQHVSKETKVLCSQDEYVKCPCGCELGLCFDHITLHHEQMKKEMSLLIDTANEQKIILNQWYDKKRQELDQQRDNLENRINEQIPKLTIKSPQNSVNLTTLNTVKDELNDMNEIIKGINPGGVISFNNYQLNFPELSLIPVENKKPIQLEANSCIMAASSTSLLVYNRSDDKKISKLIFFNENGDVNYDIQWVESEFGVIIDICSLQKTDIFFLLTNKVMFKLGTAQIRPTIDTGVKQHSEKATFTLMCNYKDYIFIVHGLCEAIEKYSFDDNQLKSSGKWLKKDIFDPTYQQIKCIRATDTCLGMIVIENGHWKLDLFHPVYMYRLRCGLKINFNVENIVLSLLSTENEWLVSSDLSNMIYLYDKTHQAESRRMKKQTPTHMCALASKKVIFIRFSNPNIIIMYNRINNTVETKAPILLK</sequence>